<evidence type="ECO:0000313" key="1">
    <source>
        <dbReference type="EMBL" id="TFK85303.1"/>
    </source>
</evidence>
<gene>
    <name evidence="1" type="ORF">K466DRAFT_192250</name>
</gene>
<sequence>MGTTLLKDLTILGGNITRTFRHSRFRSFGSSRRAGETSCPAESYETRCSYFLPFLDTCSLDSCVTSHSHSVAGLANGVSMDRTVHLTISTLVSAMSVARYWIKCIQHESPEPWRGTSPTSNVDRRRLAFGTLGKRSLAGSRRFTEVLPQWTTWLHHHPLRIMVDALCFTPGSVYRVFPARLPAGTTTSGRRPSLSSHVVSSTVRHWHRGSRTVYPR</sequence>
<organism evidence="1 2">
    <name type="scientific">Polyporus arcularius HHB13444</name>
    <dbReference type="NCBI Taxonomy" id="1314778"/>
    <lineage>
        <taxon>Eukaryota</taxon>
        <taxon>Fungi</taxon>
        <taxon>Dikarya</taxon>
        <taxon>Basidiomycota</taxon>
        <taxon>Agaricomycotina</taxon>
        <taxon>Agaricomycetes</taxon>
        <taxon>Polyporales</taxon>
        <taxon>Polyporaceae</taxon>
        <taxon>Polyporus</taxon>
    </lineage>
</organism>
<keyword evidence="2" id="KW-1185">Reference proteome</keyword>
<dbReference type="InParanoid" id="A0A5C3PHB9"/>
<accession>A0A5C3PHB9</accession>
<dbReference type="EMBL" id="ML211261">
    <property type="protein sequence ID" value="TFK85303.1"/>
    <property type="molecule type" value="Genomic_DNA"/>
</dbReference>
<dbReference type="AlphaFoldDB" id="A0A5C3PHB9"/>
<name>A0A5C3PHB9_9APHY</name>
<evidence type="ECO:0000313" key="2">
    <source>
        <dbReference type="Proteomes" id="UP000308197"/>
    </source>
</evidence>
<proteinExistence type="predicted"/>
<protein>
    <submittedName>
        <fullName evidence="1">Uncharacterized protein</fullName>
    </submittedName>
</protein>
<dbReference type="Proteomes" id="UP000308197">
    <property type="component" value="Unassembled WGS sequence"/>
</dbReference>
<reference evidence="1 2" key="1">
    <citation type="journal article" date="2019" name="Nat. Ecol. Evol.">
        <title>Megaphylogeny resolves global patterns of mushroom evolution.</title>
        <authorList>
            <person name="Varga T."/>
            <person name="Krizsan K."/>
            <person name="Foldi C."/>
            <person name="Dima B."/>
            <person name="Sanchez-Garcia M."/>
            <person name="Sanchez-Ramirez S."/>
            <person name="Szollosi G.J."/>
            <person name="Szarkandi J.G."/>
            <person name="Papp V."/>
            <person name="Albert L."/>
            <person name="Andreopoulos W."/>
            <person name="Angelini C."/>
            <person name="Antonin V."/>
            <person name="Barry K.W."/>
            <person name="Bougher N.L."/>
            <person name="Buchanan P."/>
            <person name="Buyck B."/>
            <person name="Bense V."/>
            <person name="Catcheside P."/>
            <person name="Chovatia M."/>
            <person name="Cooper J."/>
            <person name="Damon W."/>
            <person name="Desjardin D."/>
            <person name="Finy P."/>
            <person name="Geml J."/>
            <person name="Haridas S."/>
            <person name="Hughes K."/>
            <person name="Justo A."/>
            <person name="Karasinski D."/>
            <person name="Kautmanova I."/>
            <person name="Kiss B."/>
            <person name="Kocsube S."/>
            <person name="Kotiranta H."/>
            <person name="LaButti K.M."/>
            <person name="Lechner B.E."/>
            <person name="Liimatainen K."/>
            <person name="Lipzen A."/>
            <person name="Lukacs Z."/>
            <person name="Mihaltcheva S."/>
            <person name="Morgado L.N."/>
            <person name="Niskanen T."/>
            <person name="Noordeloos M.E."/>
            <person name="Ohm R.A."/>
            <person name="Ortiz-Santana B."/>
            <person name="Ovrebo C."/>
            <person name="Racz N."/>
            <person name="Riley R."/>
            <person name="Savchenko A."/>
            <person name="Shiryaev A."/>
            <person name="Soop K."/>
            <person name="Spirin V."/>
            <person name="Szebenyi C."/>
            <person name="Tomsovsky M."/>
            <person name="Tulloss R.E."/>
            <person name="Uehling J."/>
            <person name="Grigoriev I.V."/>
            <person name="Vagvolgyi C."/>
            <person name="Papp T."/>
            <person name="Martin F.M."/>
            <person name="Miettinen O."/>
            <person name="Hibbett D.S."/>
            <person name="Nagy L.G."/>
        </authorList>
    </citation>
    <scope>NUCLEOTIDE SEQUENCE [LARGE SCALE GENOMIC DNA]</scope>
    <source>
        <strain evidence="1 2">HHB13444</strain>
    </source>
</reference>